<keyword evidence="1" id="KW-0808">Transferase</keyword>
<reference evidence="1" key="1">
    <citation type="submission" date="2020-07" db="EMBL/GenBank/DDBJ databases">
        <title>The High-quality genome of the commercially important snow crab, Chionoecetes opilio.</title>
        <authorList>
            <person name="Jeong J.-H."/>
            <person name="Ryu S."/>
        </authorList>
    </citation>
    <scope>NUCLEOTIDE SEQUENCE</scope>
    <source>
        <strain evidence="1">MADBK_172401_WGS</strain>
        <tissue evidence="1">Digestive gland</tissue>
    </source>
</reference>
<dbReference type="OrthoDB" id="385235at2759"/>
<protein>
    <submittedName>
        <fullName evidence="1">FAST kinase domain-containing protein 1, mitochondrial</fullName>
    </submittedName>
</protein>
<accession>A0A8J5CKG9</accession>
<evidence type="ECO:0000313" key="2">
    <source>
        <dbReference type="Proteomes" id="UP000770661"/>
    </source>
</evidence>
<dbReference type="Proteomes" id="UP000770661">
    <property type="component" value="Unassembled WGS sequence"/>
</dbReference>
<sequence>MSDSEFENSAFFRRKILEKDQLDPLRVNLYSGSSDAVIKNISEANSVQEVFDQIDRFGGCLTAERLSQAVVTLWDLQKVYGRYGFDCSMITKYEINNFLEKILSHPSFEKIIVSLESVCEDLNNSSLSSMLLYLSKLGVSNHSPIIEKLLLLCIERIDTFNLSALSRLSVYLRDQGIRAYFLQSKLLVLILNRLDGCLDVDEFHMMTICLNSTKRLVTKSILEKYLALVQRKMHEGFFETCDPRITLKVIKLLTYQEWPSLRRFVQPLMLCLGKNFHALTVVQVMDLSNYFQNYLEPIDIFHKICQYSVNAIEEAKISGGRPDILCLAPFTSLKMRPYFERLIVEQLDQKDFYEYIMVLFKALRYFKTSNRKLCDAFWIKSMNSVEEELKSSSHSFLGMKEIARRKVYQRYMYFNNNLGGTYRNFALERTMSNLLLDDLKTTVGLLPSKVANMAAFIISYSSREGIPELVYEKVILCGPQFSMYDTLTISRGIQISLALNRKNPQRTLMQQITTICRMLDAKTEEYLKAATTLNHVTNLVRGYLNRRGSPRTLTFDRLISAIIPYLHELNSRHIRDICLCFINTLYLAPDILEAMSEYIVKNKEHILADTMEVMLTCFYNVGYTPQSVEPLLAACTHTFLHTLLTAVPCSTAKFLILASKVA</sequence>
<keyword evidence="1" id="KW-0418">Kinase</keyword>
<organism evidence="1 2">
    <name type="scientific">Chionoecetes opilio</name>
    <name type="common">Atlantic snow crab</name>
    <name type="synonym">Cancer opilio</name>
    <dbReference type="NCBI Taxonomy" id="41210"/>
    <lineage>
        <taxon>Eukaryota</taxon>
        <taxon>Metazoa</taxon>
        <taxon>Ecdysozoa</taxon>
        <taxon>Arthropoda</taxon>
        <taxon>Crustacea</taxon>
        <taxon>Multicrustacea</taxon>
        <taxon>Malacostraca</taxon>
        <taxon>Eumalacostraca</taxon>
        <taxon>Eucarida</taxon>
        <taxon>Decapoda</taxon>
        <taxon>Pleocyemata</taxon>
        <taxon>Brachyura</taxon>
        <taxon>Eubrachyura</taxon>
        <taxon>Majoidea</taxon>
        <taxon>Majidae</taxon>
        <taxon>Chionoecetes</taxon>
    </lineage>
</organism>
<dbReference type="EMBL" id="JACEEZ010021319">
    <property type="protein sequence ID" value="KAG0713599.1"/>
    <property type="molecule type" value="Genomic_DNA"/>
</dbReference>
<keyword evidence="2" id="KW-1185">Reference proteome</keyword>
<proteinExistence type="predicted"/>
<comment type="caution">
    <text evidence="1">The sequence shown here is derived from an EMBL/GenBank/DDBJ whole genome shotgun (WGS) entry which is preliminary data.</text>
</comment>
<evidence type="ECO:0000313" key="1">
    <source>
        <dbReference type="EMBL" id="KAG0713599.1"/>
    </source>
</evidence>
<name>A0A8J5CKG9_CHIOP</name>
<dbReference type="GO" id="GO:0016301">
    <property type="term" value="F:kinase activity"/>
    <property type="evidence" value="ECO:0007669"/>
    <property type="project" value="UniProtKB-KW"/>
</dbReference>
<gene>
    <name evidence="1" type="primary">Fastkd1</name>
    <name evidence="1" type="ORF">GWK47_015865</name>
</gene>
<dbReference type="AlphaFoldDB" id="A0A8J5CKG9"/>